<comment type="caution">
    <text evidence="2">The sequence shown here is derived from an EMBL/GenBank/DDBJ whole genome shotgun (WGS) entry which is preliminary data.</text>
</comment>
<evidence type="ECO:0000313" key="2">
    <source>
        <dbReference type="EMBL" id="KAJ0964909.1"/>
    </source>
</evidence>
<protein>
    <submittedName>
        <fullName evidence="2">Uncharacterized protein</fullName>
    </submittedName>
</protein>
<dbReference type="OrthoDB" id="611606at2759"/>
<reference evidence="2" key="2">
    <citation type="journal article" date="2022" name="Hortic Res">
        <title>The genome of Dioscorea zingiberensis sheds light on the biosynthesis, origin and evolution of the medicinally important diosgenin saponins.</title>
        <authorList>
            <person name="Li Y."/>
            <person name="Tan C."/>
            <person name="Li Z."/>
            <person name="Guo J."/>
            <person name="Li S."/>
            <person name="Chen X."/>
            <person name="Wang C."/>
            <person name="Dai X."/>
            <person name="Yang H."/>
            <person name="Song W."/>
            <person name="Hou L."/>
            <person name="Xu J."/>
            <person name="Tong Z."/>
            <person name="Xu A."/>
            <person name="Yuan X."/>
            <person name="Wang W."/>
            <person name="Yang Q."/>
            <person name="Chen L."/>
            <person name="Sun Z."/>
            <person name="Wang K."/>
            <person name="Pan B."/>
            <person name="Chen J."/>
            <person name="Bao Y."/>
            <person name="Liu F."/>
            <person name="Qi X."/>
            <person name="Gang D.R."/>
            <person name="Wen J."/>
            <person name="Li J."/>
        </authorList>
    </citation>
    <scope>NUCLEOTIDE SEQUENCE</scope>
    <source>
        <strain evidence="2">Dzin_1.0</strain>
    </source>
</reference>
<feature type="compositionally biased region" description="Polar residues" evidence="1">
    <location>
        <begin position="1072"/>
        <end position="1092"/>
    </location>
</feature>
<evidence type="ECO:0000256" key="1">
    <source>
        <dbReference type="SAM" id="MobiDB-lite"/>
    </source>
</evidence>
<organism evidence="2 3">
    <name type="scientific">Dioscorea zingiberensis</name>
    <dbReference type="NCBI Taxonomy" id="325984"/>
    <lineage>
        <taxon>Eukaryota</taxon>
        <taxon>Viridiplantae</taxon>
        <taxon>Streptophyta</taxon>
        <taxon>Embryophyta</taxon>
        <taxon>Tracheophyta</taxon>
        <taxon>Spermatophyta</taxon>
        <taxon>Magnoliopsida</taxon>
        <taxon>Liliopsida</taxon>
        <taxon>Dioscoreales</taxon>
        <taxon>Dioscoreaceae</taxon>
        <taxon>Dioscorea</taxon>
    </lineage>
</organism>
<dbReference type="EMBL" id="JAGGNH010000008">
    <property type="protein sequence ID" value="KAJ0964909.1"/>
    <property type="molecule type" value="Genomic_DNA"/>
</dbReference>
<accession>A0A9D5H656</accession>
<evidence type="ECO:0000313" key="3">
    <source>
        <dbReference type="Proteomes" id="UP001085076"/>
    </source>
</evidence>
<feature type="region of interest" description="Disordered" evidence="1">
    <location>
        <begin position="1034"/>
        <end position="1094"/>
    </location>
</feature>
<gene>
    <name evidence="2" type="ORF">J5N97_026047</name>
</gene>
<reference evidence="2" key="1">
    <citation type="submission" date="2021-03" db="EMBL/GenBank/DDBJ databases">
        <authorList>
            <person name="Li Z."/>
            <person name="Yang C."/>
        </authorList>
    </citation>
    <scope>NUCLEOTIDE SEQUENCE</scope>
    <source>
        <strain evidence="2">Dzin_1.0</strain>
        <tissue evidence="2">Leaf</tissue>
    </source>
</reference>
<dbReference type="Proteomes" id="UP001085076">
    <property type="component" value="Miscellaneous, Linkage group lg08"/>
</dbReference>
<keyword evidence="3" id="KW-1185">Reference proteome</keyword>
<proteinExistence type="predicted"/>
<name>A0A9D5H656_9LILI</name>
<dbReference type="PANTHER" id="PTHR34962:SF1">
    <property type="entry name" value="EMBRYO DEFECTIVE 1703-RELATED"/>
    <property type="match status" value="1"/>
</dbReference>
<dbReference type="PANTHER" id="PTHR34962">
    <property type="entry name" value="EMBRYO DEFECTIVE 1703-RELATED"/>
    <property type="match status" value="1"/>
</dbReference>
<sequence>MGVTNTPLLEKTNFCKFSPSRPQKHHLFPENLFTKSLYQSIPFIKVQSSRSHAVPRGESLPVCAHLRRPSRRRNSLREKLIDSRKAQVRELSEIPFIDSNSQGCDHVIGGTKTMGLSSDSDVKNEKVESISISSENVEFSGNNSALWDRLENWVEIYNKDSEFWGIGSGPIFTVYRDSEGNVSRVSVSEEEIIRRSQVRALSFEKKQVMEEFSDLKSKIACAERIAKEIETGAYVLPKNSSIAKFVVEGKQTSLVQGLRSVPLSAMPLLKFFPWFGFTVLCCCSVLCVMTKLYVKKIDKVELSSEEIEMLRRKKKARMEEEVNKSSIEVLQNVPELPIGSYEKRPQLDRNELMKSIMQAKTSRENLALSESSTNFDVPDPEFDRKVRVIRKMAKQAREVERQVHAQFDEKVDGDDNSSISIVTKEPNGTRNALAEIKSRKEAHKSPLARNASLLDGEKNKGISVPLGGKKMLIEDNVRFANDAPGPSDIKKSLKEIPDKINAEKFVGGNMTSNEDVLRDTKIEQIKVERVVLSHREINKTSNDGFTRVSGRTKPKIICSVMEAREYLAKKHGNTVDNVQTDQVIQAKSVTGVIEADKDTDDAPNEEKIQNHSLSAKAVDFSQKNNVAFVKRVIDTSDDSYVKSVAEMIDIHDLSKVKLSEDSIECAKSPNRITNFRMREEKDVNNQKEIQDVKSGEQLGVNGGLQKLDTENTILLTGSRDLRFEKLNNEPKDADKIGMNSCNYTSDTTQASESLEISLNGSGMNVSFPSVEFYGNGGQSPSQEFYNAKDNNSSMPGSKFEKHKDDICVFDMTGDGSSVTEDQNISMKNKMLELYEAQMVPKLDDPCVLNPCSHNGSLDDSKFNQDIGDLSRSKTSFLQDSVRPNCDTEAKPATDEKSWLEKNFQEFGPIIKKIGSGFRENYMTAKEKTQGISGFSAEISELGLTEGDEELEWMNDEKLREIVFQVRGNELAGRDPFHLMDADDKRAFFEGLECKAEKVNQKLLGLHEWVHSRVENLDYGADGISLDDQPEKIIPRWKGPSYDKTPEFMNSSRQRRKTTLVGKVGASDGFKDSSISSLHKSQEALGSSDSPHSLVNGEEKISIDDTSANPKAQTLIECSDGSSRVGKKGGKEHWEHTKKWSEGFLEVYNAETDPEIKSIMRDMGKDLDRWYTDKDRQDVADLVTRLSNRKRKFIEKKMDKLKREMQMFGPQAVVSKYREYSDEKEEDYLWWLDLRFVLCIELYTIEGSNPRVGFYSLEMAADLELDPKQYHVIAFEDPGDSKNFCYIIQAHMDMLGSGKAFVIARPPKDAFRDAKANGFNVTVIRKGEIQLNVDQTLEEVEEEITEIGSKIYHDKIMHERAVDIRSLLKGVITAEKSTKRSKKVLKNPKKN</sequence>